<dbReference type="eggNOG" id="COG0210">
    <property type="taxonomic scope" value="Bacteria"/>
</dbReference>
<evidence type="ECO:0000256" key="10">
    <source>
        <dbReference type="ARBA" id="ARBA00048988"/>
    </source>
</evidence>
<keyword evidence="6" id="KW-0238">DNA-binding</keyword>
<dbReference type="OrthoDB" id="9810135at2"/>
<gene>
    <name evidence="13" type="ordered locus">Desdi_0126</name>
</gene>
<dbReference type="Gene3D" id="1.10.486.10">
    <property type="entry name" value="PCRA, domain 4"/>
    <property type="match status" value="1"/>
</dbReference>
<dbReference type="CDD" id="cd17932">
    <property type="entry name" value="DEXQc_UvrD"/>
    <property type="match status" value="1"/>
</dbReference>
<evidence type="ECO:0000256" key="11">
    <source>
        <dbReference type="PROSITE-ProRule" id="PRU00560"/>
    </source>
</evidence>
<dbReference type="InterPro" id="IPR000212">
    <property type="entry name" value="DNA_helicase_UvrD/REP"/>
</dbReference>
<proteinExistence type="inferred from homology"/>
<dbReference type="GO" id="GO:0016887">
    <property type="term" value="F:ATP hydrolysis activity"/>
    <property type="evidence" value="ECO:0007669"/>
    <property type="project" value="RHEA"/>
</dbReference>
<evidence type="ECO:0000256" key="6">
    <source>
        <dbReference type="ARBA" id="ARBA00023125"/>
    </source>
</evidence>
<name>L0F4U3_DESDL</name>
<dbReference type="Gene3D" id="1.10.10.160">
    <property type="match status" value="1"/>
</dbReference>
<comment type="similarity">
    <text evidence="1">Belongs to the helicase family. UvrD subfamily.</text>
</comment>
<dbReference type="SUPFAM" id="SSF52540">
    <property type="entry name" value="P-loop containing nucleoside triphosphate hydrolases"/>
    <property type="match status" value="1"/>
</dbReference>
<comment type="catalytic activity">
    <reaction evidence="8">
        <text>Couples ATP hydrolysis with the unwinding of duplex DNA by translocating in the 3'-5' direction.</text>
        <dbReference type="EC" id="5.6.2.4"/>
    </reaction>
</comment>
<protein>
    <recommendedName>
        <fullName evidence="9">DNA 3'-5' helicase</fullName>
        <ecNumber evidence="9">5.6.2.4</ecNumber>
    </recommendedName>
</protein>
<dbReference type="PROSITE" id="PS51198">
    <property type="entry name" value="UVRD_HELICASE_ATP_BIND"/>
    <property type="match status" value="1"/>
</dbReference>
<accession>L0F4U3</accession>
<comment type="catalytic activity">
    <reaction evidence="10">
        <text>ATP + H2O = ADP + phosphate + H(+)</text>
        <dbReference type="Rhea" id="RHEA:13065"/>
        <dbReference type="ChEBI" id="CHEBI:15377"/>
        <dbReference type="ChEBI" id="CHEBI:15378"/>
        <dbReference type="ChEBI" id="CHEBI:30616"/>
        <dbReference type="ChEBI" id="CHEBI:43474"/>
        <dbReference type="ChEBI" id="CHEBI:456216"/>
        <dbReference type="EC" id="5.6.2.4"/>
    </reaction>
</comment>
<evidence type="ECO:0000256" key="3">
    <source>
        <dbReference type="ARBA" id="ARBA00022801"/>
    </source>
</evidence>
<organism evidence="13 14">
    <name type="scientific">Desulfitobacterium dichloroeliminans (strain LMG P-21439 / DCA1)</name>
    <dbReference type="NCBI Taxonomy" id="871963"/>
    <lineage>
        <taxon>Bacteria</taxon>
        <taxon>Bacillati</taxon>
        <taxon>Bacillota</taxon>
        <taxon>Clostridia</taxon>
        <taxon>Eubacteriales</taxon>
        <taxon>Desulfitobacteriaceae</taxon>
        <taxon>Desulfitobacterium</taxon>
    </lineage>
</organism>
<dbReference type="Pfam" id="PF13361">
    <property type="entry name" value="UvrD_C"/>
    <property type="match status" value="2"/>
</dbReference>
<keyword evidence="7" id="KW-0413">Isomerase</keyword>
<evidence type="ECO:0000313" key="13">
    <source>
        <dbReference type="EMBL" id="AGA67686.1"/>
    </source>
</evidence>
<dbReference type="PANTHER" id="PTHR11070">
    <property type="entry name" value="UVRD / RECB / PCRA DNA HELICASE FAMILY MEMBER"/>
    <property type="match status" value="1"/>
</dbReference>
<dbReference type="PANTHER" id="PTHR11070:SF2">
    <property type="entry name" value="ATP-DEPENDENT DNA HELICASE SRS2"/>
    <property type="match status" value="1"/>
</dbReference>
<dbReference type="InterPro" id="IPR014016">
    <property type="entry name" value="UvrD-like_ATP-bd"/>
</dbReference>
<sequence>MNDYFKQKLTEVTNDSEQLRAYTSTDSTVVIAGPGSGKTTVLTLKVIRLLDDIIAEPRGLACLTYSTESAREFKTRLSKLGLRGRKNVFLGTVHSFCLAEILTPFAKLYPKYEIPNPIRIISEAEKKKLFDSVNPPGGTSITEMDKERTRNIRGISRVALESYEVALQTAISFEEALQKSGFIDFISMVKFSVELIQNESFVRKAIEAKFPWFVIDEYQDLGRPLHEIVLSLLDKSNIKIFAVGDADQSIYDFQGAAPDYLDELSQRDGIKCIRLLNNYRSAQTIVNASEYVLNSRRGYVASGALREYPATMDFIECDAGMDEQYQQTVELVRRFHSEEIPYHEIAILVGKNDEVKALKDQFEKQGIPVYLARQDFRNTESIFWLQSCASWLEDKATASFDEISQKWIGFLSHKQAVANSDDYDLLLRRTLLKVLETSKQYKDNLFEWLMYLLNELDFQNVFDGSERYPDEIKNLKSLIRVAKQTEPVLTIGFIARLGVPDNQVVLSTRHSAKGLEFDVVMMLGMEKDSFPNYYDTTQRRIDEARRLCFVAVSRARKACILLRSKQLPNKYGKWYSKDPSPFWITLKEFHDANGLSTYDAD</sequence>
<dbReference type="InterPro" id="IPR013986">
    <property type="entry name" value="DExx_box_DNA_helicase_dom_sf"/>
</dbReference>
<evidence type="ECO:0000256" key="9">
    <source>
        <dbReference type="ARBA" id="ARBA00034808"/>
    </source>
</evidence>
<dbReference type="RefSeq" id="WP_015260693.1">
    <property type="nucleotide sequence ID" value="NC_019903.1"/>
</dbReference>
<dbReference type="GO" id="GO:0000725">
    <property type="term" value="P:recombinational repair"/>
    <property type="evidence" value="ECO:0007669"/>
    <property type="project" value="TreeGrafter"/>
</dbReference>
<feature type="binding site" evidence="11">
    <location>
        <begin position="32"/>
        <end position="39"/>
    </location>
    <ligand>
        <name>ATP</name>
        <dbReference type="ChEBI" id="CHEBI:30616"/>
    </ligand>
</feature>
<evidence type="ECO:0000256" key="2">
    <source>
        <dbReference type="ARBA" id="ARBA00022741"/>
    </source>
</evidence>
<dbReference type="HOGENOM" id="CLU_004585_5_10_9"/>
<reference evidence="14" key="1">
    <citation type="submission" date="2012-02" db="EMBL/GenBank/DDBJ databases">
        <title>Complete sequence of Desulfitobacterium dichloroeliminans LMG P-21439.</title>
        <authorList>
            <person name="Lucas S."/>
            <person name="Han J."/>
            <person name="Lapidus A."/>
            <person name="Cheng J.-F."/>
            <person name="Goodwin L."/>
            <person name="Pitluck S."/>
            <person name="Peters L."/>
            <person name="Ovchinnikova G."/>
            <person name="Teshima H."/>
            <person name="Detter J.C."/>
            <person name="Han C."/>
            <person name="Tapia R."/>
            <person name="Land M."/>
            <person name="Hauser L."/>
            <person name="Kyrpides N."/>
            <person name="Ivanova N."/>
            <person name="Pagani I."/>
            <person name="Kruse T."/>
            <person name="de Vos W.M."/>
            <person name="Boon N."/>
            <person name="Smidt H."/>
            <person name="Woyke T."/>
        </authorList>
    </citation>
    <scope>NUCLEOTIDE SEQUENCE [LARGE SCALE GENOMIC DNA]</scope>
    <source>
        <strain evidence="14">LMG P-21439 / DCA1</strain>
    </source>
</reference>
<keyword evidence="2 11" id="KW-0547">Nucleotide-binding</keyword>
<dbReference type="GO" id="GO:0003677">
    <property type="term" value="F:DNA binding"/>
    <property type="evidence" value="ECO:0007669"/>
    <property type="project" value="UniProtKB-KW"/>
</dbReference>
<dbReference type="GO" id="GO:0005524">
    <property type="term" value="F:ATP binding"/>
    <property type="evidence" value="ECO:0007669"/>
    <property type="project" value="UniProtKB-UniRule"/>
</dbReference>
<dbReference type="AlphaFoldDB" id="L0F4U3"/>
<evidence type="ECO:0000256" key="8">
    <source>
        <dbReference type="ARBA" id="ARBA00034617"/>
    </source>
</evidence>
<dbReference type="Gene3D" id="3.40.50.300">
    <property type="entry name" value="P-loop containing nucleotide triphosphate hydrolases"/>
    <property type="match status" value="3"/>
</dbReference>
<evidence type="ECO:0000259" key="12">
    <source>
        <dbReference type="PROSITE" id="PS51198"/>
    </source>
</evidence>
<evidence type="ECO:0000256" key="5">
    <source>
        <dbReference type="ARBA" id="ARBA00022840"/>
    </source>
</evidence>
<dbReference type="InterPro" id="IPR014017">
    <property type="entry name" value="DNA_helicase_UvrD-like_C"/>
</dbReference>
<evidence type="ECO:0000256" key="1">
    <source>
        <dbReference type="ARBA" id="ARBA00009922"/>
    </source>
</evidence>
<evidence type="ECO:0000313" key="14">
    <source>
        <dbReference type="Proteomes" id="UP000010797"/>
    </source>
</evidence>
<feature type="domain" description="UvrD-like helicase ATP-binding" evidence="12">
    <location>
        <begin position="11"/>
        <end position="282"/>
    </location>
</feature>
<dbReference type="InterPro" id="IPR027417">
    <property type="entry name" value="P-loop_NTPase"/>
</dbReference>
<keyword evidence="3 11" id="KW-0378">Hydrolase</keyword>
<dbReference type="STRING" id="871963.Desdi_0126"/>
<evidence type="ECO:0000256" key="7">
    <source>
        <dbReference type="ARBA" id="ARBA00023235"/>
    </source>
</evidence>
<dbReference type="Pfam" id="PF00580">
    <property type="entry name" value="UvrD-helicase"/>
    <property type="match status" value="1"/>
</dbReference>
<dbReference type="GO" id="GO:0043138">
    <property type="term" value="F:3'-5' DNA helicase activity"/>
    <property type="evidence" value="ECO:0007669"/>
    <property type="project" value="UniProtKB-EC"/>
</dbReference>
<dbReference type="EC" id="5.6.2.4" evidence="9"/>
<keyword evidence="4 11" id="KW-0347">Helicase</keyword>
<keyword evidence="14" id="KW-1185">Reference proteome</keyword>
<dbReference type="KEGG" id="ddl:Desdi_0126"/>
<evidence type="ECO:0000256" key="4">
    <source>
        <dbReference type="ARBA" id="ARBA00022806"/>
    </source>
</evidence>
<dbReference type="EMBL" id="CP003344">
    <property type="protein sequence ID" value="AGA67686.1"/>
    <property type="molecule type" value="Genomic_DNA"/>
</dbReference>
<dbReference type="Proteomes" id="UP000010797">
    <property type="component" value="Chromosome"/>
</dbReference>
<keyword evidence="5 11" id="KW-0067">ATP-binding</keyword>